<dbReference type="OrthoDB" id="9782022at2"/>
<proteinExistence type="predicted"/>
<evidence type="ECO:0000313" key="3">
    <source>
        <dbReference type="Proteomes" id="UP000321580"/>
    </source>
</evidence>
<sequence>MEKKPMFAEKHYPEILLPEELDAYLSKGWYRMGQTMFTTHFLCFGRSFYSAIWVRLGLQGYRFRKSLRKLVRKNDALFTAQVRPASITPEKERLYRRYKSAFSGLLAPTLHDALMDGEDHNIFQTLEVAVYHGNRLIGLSYFDTGAESAASIMGVYDPDYSKHSVGFYTMLKEIEHAKAAGLQYFYPGYVVPGYPRFDYKLRIGEADYFELGTQSWKPYKALRETDIPMLQMEQHLSDMQQYLAHFGIAAQVMYYPLFEANLFGFWNAPYVDHPIFLKVERAAADERVWMVLYEPGLKKYQLTVAAPFNDLQLYFNNSYTASFDKRHNYVELLVVESILETSSKPEAIRQALGQMATRP</sequence>
<dbReference type="GO" id="GO:0004057">
    <property type="term" value="F:arginyl-tRNA--protein transferase activity"/>
    <property type="evidence" value="ECO:0007669"/>
    <property type="project" value="InterPro"/>
</dbReference>
<evidence type="ECO:0000259" key="1">
    <source>
        <dbReference type="Pfam" id="PF04377"/>
    </source>
</evidence>
<dbReference type="EMBL" id="VOOR01000044">
    <property type="protein sequence ID" value="TXB61832.1"/>
    <property type="molecule type" value="Genomic_DNA"/>
</dbReference>
<reference evidence="2 3" key="1">
    <citation type="submission" date="2019-08" db="EMBL/GenBank/DDBJ databases">
        <title>Genome of Phaeodactylibacter luteus.</title>
        <authorList>
            <person name="Bowman J.P."/>
        </authorList>
    </citation>
    <scope>NUCLEOTIDE SEQUENCE [LARGE SCALE GENOMIC DNA]</scope>
    <source>
        <strain evidence="2 3">KCTC 42180</strain>
    </source>
</reference>
<gene>
    <name evidence="2" type="ORF">FRY97_17170</name>
</gene>
<dbReference type="SUPFAM" id="SSF55729">
    <property type="entry name" value="Acyl-CoA N-acyltransferases (Nat)"/>
    <property type="match status" value="1"/>
</dbReference>
<organism evidence="2 3">
    <name type="scientific">Phaeodactylibacter luteus</name>
    <dbReference type="NCBI Taxonomy" id="1564516"/>
    <lineage>
        <taxon>Bacteria</taxon>
        <taxon>Pseudomonadati</taxon>
        <taxon>Bacteroidota</taxon>
        <taxon>Saprospiria</taxon>
        <taxon>Saprospirales</taxon>
        <taxon>Haliscomenobacteraceae</taxon>
        <taxon>Phaeodactylibacter</taxon>
    </lineage>
</organism>
<keyword evidence="3" id="KW-1185">Reference proteome</keyword>
<dbReference type="InterPro" id="IPR007472">
    <property type="entry name" value="N-end_Aminoacyl_Trfase_C"/>
</dbReference>
<accession>A0A5C6RKI1</accession>
<protein>
    <submittedName>
        <fullName evidence="2">GNAT family N-acetyltransferase</fullName>
    </submittedName>
</protein>
<keyword evidence="2" id="KW-0808">Transferase</keyword>
<comment type="caution">
    <text evidence="2">The sequence shown here is derived from an EMBL/GenBank/DDBJ whole genome shotgun (WGS) entry which is preliminary data.</text>
</comment>
<dbReference type="Pfam" id="PF04377">
    <property type="entry name" value="ATE_C"/>
    <property type="match status" value="1"/>
</dbReference>
<evidence type="ECO:0000313" key="2">
    <source>
        <dbReference type="EMBL" id="TXB61832.1"/>
    </source>
</evidence>
<feature type="domain" description="N-end rule aminoacyl transferase C-terminal" evidence="1">
    <location>
        <begin position="90"/>
        <end position="203"/>
    </location>
</feature>
<name>A0A5C6RKI1_9BACT</name>
<dbReference type="AlphaFoldDB" id="A0A5C6RKI1"/>
<dbReference type="InterPro" id="IPR016181">
    <property type="entry name" value="Acyl_CoA_acyltransferase"/>
</dbReference>
<dbReference type="Proteomes" id="UP000321580">
    <property type="component" value="Unassembled WGS sequence"/>
</dbReference>